<reference evidence="7 8" key="1">
    <citation type="submission" date="2017-11" db="EMBL/GenBank/DDBJ databases">
        <title>Sequencing the genomes of 1000 actinobacteria strains.</title>
        <authorList>
            <person name="Klenk H.-P."/>
        </authorList>
    </citation>
    <scope>NUCLEOTIDE SEQUENCE [LARGE SCALE GENOMIC DNA]</scope>
    <source>
        <strain evidence="7 8">DSM 12798</strain>
    </source>
</reference>
<dbReference type="Pfam" id="PF00732">
    <property type="entry name" value="GMC_oxred_N"/>
    <property type="match status" value="1"/>
</dbReference>
<evidence type="ECO:0000256" key="1">
    <source>
        <dbReference type="ARBA" id="ARBA00010790"/>
    </source>
</evidence>
<keyword evidence="4" id="KW-0560">Oxidoreductase</keyword>
<dbReference type="Pfam" id="PF05199">
    <property type="entry name" value="GMC_oxred_C"/>
    <property type="match status" value="1"/>
</dbReference>
<evidence type="ECO:0000256" key="3">
    <source>
        <dbReference type="ARBA" id="ARBA00022827"/>
    </source>
</evidence>
<dbReference type="SUPFAM" id="SSF51905">
    <property type="entry name" value="FAD/NAD(P)-binding domain"/>
    <property type="match status" value="1"/>
</dbReference>
<dbReference type="EMBL" id="PGEY01000001">
    <property type="protein sequence ID" value="PJJ42941.1"/>
    <property type="molecule type" value="Genomic_DNA"/>
</dbReference>
<dbReference type="InterPro" id="IPR007867">
    <property type="entry name" value="GMC_OxRtase_C"/>
</dbReference>
<keyword evidence="8" id="KW-1185">Reference proteome</keyword>
<evidence type="ECO:0000259" key="5">
    <source>
        <dbReference type="Pfam" id="PF00732"/>
    </source>
</evidence>
<dbReference type="PANTHER" id="PTHR46056:SF12">
    <property type="entry name" value="LONG-CHAIN-ALCOHOL OXIDASE"/>
    <property type="match status" value="1"/>
</dbReference>
<dbReference type="SUPFAM" id="SSF54373">
    <property type="entry name" value="FAD-linked reductases, C-terminal domain"/>
    <property type="match status" value="1"/>
</dbReference>
<proteinExistence type="inferred from homology"/>
<comment type="similarity">
    <text evidence="1">Belongs to the GMC oxidoreductase family.</text>
</comment>
<feature type="domain" description="Glucose-methanol-choline oxidoreductase C-terminal" evidence="6">
    <location>
        <begin position="410"/>
        <end position="528"/>
    </location>
</feature>
<accession>A0ABX4MU73</accession>
<keyword evidence="3" id="KW-0274">FAD</keyword>
<dbReference type="InterPro" id="IPR036188">
    <property type="entry name" value="FAD/NAD-bd_sf"/>
</dbReference>
<dbReference type="PANTHER" id="PTHR46056">
    <property type="entry name" value="LONG-CHAIN-ALCOHOL OXIDASE"/>
    <property type="match status" value="1"/>
</dbReference>
<evidence type="ECO:0000313" key="7">
    <source>
        <dbReference type="EMBL" id="PJJ42941.1"/>
    </source>
</evidence>
<protein>
    <submittedName>
        <fullName evidence="7">Choline dehydrogenase-like flavoprotein</fullName>
    </submittedName>
</protein>
<feature type="domain" description="Glucose-methanol-choline oxidoreductase N-terminal" evidence="5">
    <location>
        <begin position="16"/>
        <end position="317"/>
    </location>
</feature>
<dbReference type="Gene3D" id="3.50.50.60">
    <property type="entry name" value="FAD/NAD(P)-binding domain"/>
    <property type="match status" value="2"/>
</dbReference>
<name>A0ABX4MU73_9MICC</name>
<organism evidence="7 8">
    <name type="scientific">Glutamicibacter mysorens</name>
    <dbReference type="NCBI Taxonomy" id="257984"/>
    <lineage>
        <taxon>Bacteria</taxon>
        <taxon>Bacillati</taxon>
        <taxon>Actinomycetota</taxon>
        <taxon>Actinomycetes</taxon>
        <taxon>Micrococcales</taxon>
        <taxon>Micrococcaceae</taxon>
        <taxon>Glutamicibacter</taxon>
    </lineage>
</organism>
<evidence type="ECO:0000256" key="2">
    <source>
        <dbReference type="ARBA" id="ARBA00022630"/>
    </source>
</evidence>
<comment type="caution">
    <text evidence="7">The sequence shown here is derived from an EMBL/GenBank/DDBJ whole genome shotgun (WGS) entry which is preliminary data.</text>
</comment>
<dbReference type="Proteomes" id="UP000229263">
    <property type="component" value="Unassembled WGS sequence"/>
</dbReference>
<dbReference type="RefSeq" id="WP_066140063.1">
    <property type="nucleotide sequence ID" value="NZ_PGEY01000001.1"/>
</dbReference>
<dbReference type="InterPro" id="IPR000172">
    <property type="entry name" value="GMC_OxRdtase_N"/>
</dbReference>
<evidence type="ECO:0000313" key="8">
    <source>
        <dbReference type="Proteomes" id="UP000229263"/>
    </source>
</evidence>
<evidence type="ECO:0000256" key="4">
    <source>
        <dbReference type="ARBA" id="ARBA00023002"/>
    </source>
</evidence>
<gene>
    <name evidence="7" type="ORF">ATK23_0099</name>
</gene>
<sequence length="541" mass="58378">MAEKIGGQVLPDVADAVVIGAGPAGAVMTKAFAEAGMSVVCLDQGDWPDYSTSRNAGAEYEIVGGNEWSPLPNIRKGIGDYPIDESDADISALLWNGVGGSAMMYAAQWQRNMPSDFRVKSQDGVADDWPMSYEELIPFYKQAEKDFAIAGFNGDPAVPETDFPMAPTPIGKSGALLGKAHNSLGWHWWPGANGIATREYGRLKPSTRRGASYLGNGDQSKSTVDVTHWPDIARRENAYLLTRSTVARIETDSFGKASGVIYFDADGNERRQKASLVVLAASGIGTPRLLLMSANAQHPDGLANASGLVGKRLMMHPYSAVVGTFDEEIGTTQGAYGHTLYSMEFYETDETRGFVRGAKWGLMPTGGAMEMTRSFPWGANDDLWGQNFNTSLQERLNHSVTWGIIAEDLPEEHNRVELSSDLVDAHGLPAVKISYETSENSRKLLAFHVERARESLLEAGAKKITVAPHIRNTGWHLLGTAKMGSTAEDSVVDHSGRAHTVPNLYIVDGSTWPTSAGVNPTATVVAMAMRTANIIISGRQA</sequence>
<keyword evidence="2" id="KW-0285">Flavoprotein</keyword>
<evidence type="ECO:0000259" key="6">
    <source>
        <dbReference type="Pfam" id="PF05199"/>
    </source>
</evidence>